<keyword evidence="3" id="KW-1185">Reference proteome</keyword>
<proteinExistence type="predicted"/>
<gene>
    <name evidence="2" type="ORF">BaRGS_00025848</name>
</gene>
<feature type="compositionally biased region" description="Polar residues" evidence="1">
    <location>
        <begin position="21"/>
        <end position="32"/>
    </location>
</feature>
<dbReference type="AlphaFoldDB" id="A0ABD0K7K5"/>
<accession>A0ABD0K7K5</accession>
<evidence type="ECO:0000256" key="1">
    <source>
        <dbReference type="SAM" id="MobiDB-lite"/>
    </source>
</evidence>
<feature type="region of interest" description="Disordered" evidence="1">
    <location>
        <begin position="1"/>
        <end position="55"/>
    </location>
</feature>
<comment type="caution">
    <text evidence="2">The sequence shown here is derived from an EMBL/GenBank/DDBJ whole genome shotgun (WGS) entry which is preliminary data.</text>
</comment>
<evidence type="ECO:0000313" key="3">
    <source>
        <dbReference type="Proteomes" id="UP001519460"/>
    </source>
</evidence>
<name>A0ABD0K7K5_9CAEN</name>
<reference evidence="2 3" key="1">
    <citation type="journal article" date="2023" name="Sci. Data">
        <title>Genome assembly of the Korean intertidal mud-creeper Batillaria attramentaria.</title>
        <authorList>
            <person name="Patra A.K."/>
            <person name="Ho P.T."/>
            <person name="Jun S."/>
            <person name="Lee S.J."/>
            <person name="Kim Y."/>
            <person name="Won Y.J."/>
        </authorList>
    </citation>
    <scope>NUCLEOTIDE SEQUENCE [LARGE SCALE GENOMIC DNA]</scope>
    <source>
        <strain evidence="2">Wonlab-2016</strain>
    </source>
</reference>
<dbReference type="EMBL" id="JACVVK020000236">
    <property type="protein sequence ID" value="KAK7482948.1"/>
    <property type="molecule type" value="Genomic_DNA"/>
</dbReference>
<protein>
    <submittedName>
        <fullName evidence="2">Uncharacterized protein</fullName>
    </submittedName>
</protein>
<sequence length="85" mass="9213">MTEITKVDSSTVNRQERATARKTSTVVSTWISQHGGKQKRPANVPNGRHVKGHTDCDPKKVVALNASHSVSLPTKQMAITSSFSV</sequence>
<evidence type="ECO:0000313" key="2">
    <source>
        <dbReference type="EMBL" id="KAK7482948.1"/>
    </source>
</evidence>
<organism evidence="2 3">
    <name type="scientific">Batillaria attramentaria</name>
    <dbReference type="NCBI Taxonomy" id="370345"/>
    <lineage>
        <taxon>Eukaryota</taxon>
        <taxon>Metazoa</taxon>
        <taxon>Spiralia</taxon>
        <taxon>Lophotrochozoa</taxon>
        <taxon>Mollusca</taxon>
        <taxon>Gastropoda</taxon>
        <taxon>Caenogastropoda</taxon>
        <taxon>Sorbeoconcha</taxon>
        <taxon>Cerithioidea</taxon>
        <taxon>Batillariidae</taxon>
        <taxon>Batillaria</taxon>
    </lineage>
</organism>
<dbReference type="Proteomes" id="UP001519460">
    <property type="component" value="Unassembled WGS sequence"/>
</dbReference>